<reference evidence="2" key="2">
    <citation type="submission" date="2022-03" db="EMBL/GenBank/DDBJ databases">
        <title>Draft title - Genomic analysis of global carrot germplasm unveils the trajectory of domestication and the origin of high carotenoid orange carrot.</title>
        <authorList>
            <person name="Iorizzo M."/>
            <person name="Ellison S."/>
            <person name="Senalik D."/>
            <person name="Macko-Podgorni A."/>
            <person name="Grzebelus D."/>
            <person name="Bostan H."/>
            <person name="Rolling W."/>
            <person name="Curaba J."/>
            <person name="Simon P."/>
        </authorList>
    </citation>
    <scope>NUCLEOTIDE SEQUENCE</scope>
    <source>
        <tissue evidence="2">Leaf</tissue>
    </source>
</reference>
<dbReference type="Gramene" id="KZM96654">
    <property type="protein sequence ID" value="KZM96654"/>
    <property type="gene ID" value="DCAR_015984"/>
</dbReference>
<keyword evidence="3" id="KW-1185">Reference proteome</keyword>
<evidence type="ECO:0000313" key="1">
    <source>
        <dbReference type="EMBL" id="KZM96654.1"/>
    </source>
</evidence>
<sequence>MEVRVLTKVQVREGMRSKLRRSWRGRRKQAAPPRFWQDRRGGRLSQWWSGLWKSRLRTISEMVIDASNDINLLPSPKEIDNRRDLDVAIQVLVREEDVNASCLWSCSMREKVDSAFKCIKMAINY</sequence>
<protein>
    <submittedName>
        <fullName evidence="1">Uncharacterized protein</fullName>
    </submittedName>
</protein>
<dbReference type="AlphaFoldDB" id="A0A164ZZ52"/>
<dbReference type="EMBL" id="CP093346">
    <property type="protein sequence ID" value="WOG95396.1"/>
    <property type="molecule type" value="Genomic_DNA"/>
</dbReference>
<name>A0A164ZZ52_DAUCS</name>
<reference evidence="1" key="1">
    <citation type="journal article" date="2016" name="Nat. Genet.">
        <title>A high-quality carrot genome assembly provides new insights into carotenoid accumulation and asterid genome evolution.</title>
        <authorList>
            <person name="Iorizzo M."/>
            <person name="Ellison S."/>
            <person name="Senalik D."/>
            <person name="Zeng P."/>
            <person name="Satapoomin P."/>
            <person name="Huang J."/>
            <person name="Bowman M."/>
            <person name="Iovene M."/>
            <person name="Sanseverino W."/>
            <person name="Cavagnaro P."/>
            <person name="Yildiz M."/>
            <person name="Macko-Podgorni A."/>
            <person name="Moranska E."/>
            <person name="Grzebelus E."/>
            <person name="Grzebelus D."/>
            <person name="Ashrafi H."/>
            <person name="Zheng Z."/>
            <person name="Cheng S."/>
            <person name="Spooner D."/>
            <person name="Van Deynze A."/>
            <person name="Simon P."/>
        </authorList>
    </citation>
    <scope>NUCLEOTIDE SEQUENCE [LARGE SCALE GENOMIC DNA]</scope>
    <source>
        <tissue evidence="1">Leaf</tissue>
    </source>
</reference>
<evidence type="ECO:0000313" key="2">
    <source>
        <dbReference type="EMBL" id="WOG95396.1"/>
    </source>
</evidence>
<proteinExistence type="predicted"/>
<accession>A0A164ZZ52</accession>
<dbReference type="EMBL" id="LNRQ01000004">
    <property type="protein sequence ID" value="KZM96654.1"/>
    <property type="molecule type" value="Genomic_DNA"/>
</dbReference>
<evidence type="ECO:0000313" key="3">
    <source>
        <dbReference type="Proteomes" id="UP000077755"/>
    </source>
</evidence>
<dbReference type="Proteomes" id="UP000077755">
    <property type="component" value="Chromosome 4"/>
</dbReference>
<organism evidence="1">
    <name type="scientific">Daucus carota subsp. sativus</name>
    <name type="common">Carrot</name>
    <dbReference type="NCBI Taxonomy" id="79200"/>
    <lineage>
        <taxon>Eukaryota</taxon>
        <taxon>Viridiplantae</taxon>
        <taxon>Streptophyta</taxon>
        <taxon>Embryophyta</taxon>
        <taxon>Tracheophyta</taxon>
        <taxon>Spermatophyta</taxon>
        <taxon>Magnoliopsida</taxon>
        <taxon>eudicotyledons</taxon>
        <taxon>Gunneridae</taxon>
        <taxon>Pentapetalae</taxon>
        <taxon>asterids</taxon>
        <taxon>campanulids</taxon>
        <taxon>Apiales</taxon>
        <taxon>Apiaceae</taxon>
        <taxon>Apioideae</taxon>
        <taxon>Scandiceae</taxon>
        <taxon>Daucinae</taxon>
        <taxon>Daucus</taxon>
        <taxon>Daucus sect. Daucus</taxon>
    </lineage>
</organism>
<gene>
    <name evidence="1" type="ORF">DCAR_015984</name>
    <name evidence="2" type="ORF">DCAR_0414713</name>
</gene>